<comment type="caution">
    <text evidence="2">The sequence shown here is derived from an EMBL/GenBank/DDBJ whole genome shotgun (WGS) entry which is preliminary data.</text>
</comment>
<protein>
    <submittedName>
        <fullName evidence="2">TorA maturation chaperone TorD</fullName>
    </submittedName>
</protein>
<evidence type="ECO:0000256" key="1">
    <source>
        <dbReference type="ARBA" id="ARBA00023186"/>
    </source>
</evidence>
<dbReference type="EMBL" id="RBIG01000001">
    <property type="protein sequence ID" value="RKQ72618.1"/>
    <property type="molecule type" value="Genomic_DNA"/>
</dbReference>
<dbReference type="Gene3D" id="1.10.3480.10">
    <property type="entry name" value="TorD-like"/>
    <property type="match status" value="1"/>
</dbReference>
<name>A0A420WNK3_9PROT</name>
<dbReference type="SUPFAM" id="SSF89155">
    <property type="entry name" value="TorD-like"/>
    <property type="match status" value="1"/>
</dbReference>
<evidence type="ECO:0000313" key="3">
    <source>
        <dbReference type="Proteomes" id="UP000277424"/>
    </source>
</evidence>
<dbReference type="Proteomes" id="UP000277424">
    <property type="component" value="Unassembled WGS sequence"/>
</dbReference>
<gene>
    <name evidence="2" type="ORF">BCL74_0386</name>
</gene>
<reference evidence="2 3" key="1">
    <citation type="submission" date="2018-10" db="EMBL/GenBank/DDBJ databases">
        <title>Comparative analysis of microorganisms from saline springs in Andes Mountain Range, Colombia.</title>
        <authorList>
            <person name="Rubin E."/>
        </authorList>
    </citation>
    <scope>NUCLEOTIDE SEQUENCE [LARGE SCALE GENOMIC DNA]</scope>
    <source>
        <strain evidence="2 3">USBA 36</strain>
    </source>
</reference>
<accession>A0A420WNK3</accession>
<dbReference type="OrthoDB" id="8526323at2"/>
<dbReference type="RefSeq" id="WP_121217138.1">
    <property type="nucleotide sequence ID" value="NZ_RBIG01000001.1"/>
</dbReference>
<dbReference type="PANTHER" id="PTHR34227">
    <property type="entry name" value="CHAPERONE PROTEIN YCDY"/>
    <property type="match status" value="1"/>
</dbReference>
<evidence type="ECO:0000313" key="2">
    <source>
        <dbReference type="EMBL" id="RKQ72618.1"/>
    </source>
</evidence>
<dbReference type="InterPro" id="IPR020945">
    <property type="entry name" value="DMSO/NO3_reduct_chaperone"/>
</dbReference>
<dbReference type="AlphaFoldDB" id="A0A420WNK3"/>
<keyword evidence="1" id="KW-0143">Chaperone</keyword>
<proteinExistence type="predicted"/>
<dbReference type="InterPro" id="IPR050289">
    <property type="entry name" value="TorD/DmsD_chaperones"/>
</dbReference>
<organism evidence="2 3">
    <name type="scientific">Oceanibaculum indicum</name>
    <dbReference type="NCBI Taxonomy" id="526216"/>
    <lineage>
        <taxon>Bacteria</taxon>
        <taxon>Pseudomonadati</taxon>
        <taxon>Pseudomonadota</taxon>
        <taxon>Alphaproteobacteria</taxon>
        <taxon>Rhodospirillales</taxon>
        <taxon>Oceanibaculaceae</taxon>
        <taxon>Oceanibaculum</taxon>
    </lineage>
</organism>
<dbReference type="InterPro" id="IPR036411">
    <property type="entry name" value="TorD-like_sf"/>
</dbReference>
<sequence>MPDAAAHIQHMMAEEDLLRANWYGFLARFLAAPVDQAALSLAAGFDSQDDGTDMGRALGVLSRLAQQTTPSQAEEEYFNLFIGVGRGELMPYGSYYLTGFLNEKPLAHLRGDMARLGIARAEDVKEPEDHIAALCEMMAGLIAGSFGTPAPLAVQNEFFQRHLSPWAGRFFGDLERARHARLYQPVGTIGRLLIDIERDAFGMEA</sequence>
<dbReference type="PANTHER" id="PTHR34227:SF1">
    <property type="entry name" value="DIMETHYL SULFOXIDE REDUCTASE CHAPERONE-RELATED"/>
    <property type="match status" value="1"/>
</dbReference>
<dbReference type="Pfam" id="PF02613">
    <property type="entry name" value="Nitrate_red_del"/>
    <property type="match status" value="1"/>
</dbReference>